<feature type="transmembrane region" description="Helical" evidence="1">
    <location>
        <begin position="54"/>
        <end position="73"/>
    </location>
</feature>
<gene>
    <name evidence="2" type="ORF">UR38_C0004G0056</name>
</gene>
<protein>
    <submittedName>
        <fullName evidence="2">Uncharacterized protein</fullName>
    </submittedName>
</protein>
<accession>A0A0F9ZT64</accession>
<keyword evidence="1" id="KW-0812">Transmembrane</keyword>
<feature type="transmembrane region" description="Helical" evidence="1">
    <location>
        <begin position="12"/>
        <end position="42"/>
    </location>
</feature>
<organism evidence="2 3">
    <name type="scientific">Candidatus Woesebacteria bacterium GW2011_GWA2_33_28</name>
    <dbReference type="NCBI Taxonomy" id="1618561"/>
    <lineage>
        <taxon>Bacteria</taxon>
        <taxon>Candidatus Woeseibacteriota</taxon>
    </lineage>
</organism>
<keyword evidence="1" id="KW-0472">Membrane</keyword>
<evidence type="ECO:0000313" key="2">
    <source>
        <dbReference type="EMBL" id="KKP47513.1"/>
    </source>
</evidence>
<dbReference type="AlphaFoldDB" id="A0A0F9ZT64"/>
<feature type="transmembrane region" description="Helical" evidence="1">
    <location>
        <begin position="80"/>
        <end position="99"/>
    </location>
</feature>
<feature type="transmembrane region" description="Helical" evidence="1">
    <location>
        <begin position="111"/>
        <end position="135"/>
    </location>
</feature>
<evidence type="ECO:0000256" key="1">
    <source>
        <dbReference type="SAM" id="Phobius"/>
    </source>
</evidence>
<name>A0A0F9ZT64_9BACT</name>
<sequence length="137" mass="15467">MKKLEKASIAPLVIILLSIIVVFLISRIGSFLVLTGILPWYLFANINGFRLHHFVYGNILITITSFFAIGLGIRKHKNWFALFYGIGLGLVLDEFVLWMGDISQLTSYVLFIPYSLTAITVASLIIATIIMVRLYKK</sequence>
<keyword evidence="1" id="KW-1133">Transmembrane helix</keyword>
<reference evidence="2 3" key="1">
    <citation type="journal article" date="2015" name="Nature">
        <title>rRNA introns, odd ribosomes, and small enigmatic genomes across a large radiation of phyla.</title>
        <authorList>
            <person name="Brown C.T."/>
            <person name="Hug L.A."/>
            <person name="Thomas B.C."/>
            <person name="Sharon I."/>
            <person name="Castelle C.J."/>
            <person name="Singh A."/>
            <person name="Wilkins M.J."/>
            <person name="Williams K.H."/>
            <person name="Banfield J.F."/>
        </authorList>
    </citation>
    <scope>NUCLEOTIDE SEQUENCE [LARGE SCALE GENOMIC DNA]</scope>
</reference>
<proteinExistence type="predicted"/>
<evidence type="ECO:0000313" key="3">
    <source>
        <dbReference type="Proteomes" id="UP000033995"/>
    </source>
</evidence>
<dbReference type="EMBL" id="LBOZ01000004">
    <property type="protein sequence ID" value="KKP47513.1"/>
    <property type="molecule type" value="Genomic_DNA"/>
</dbReference>
<comment type="caution">
    <text evidence="2">The sequence shown here is derived from an EMBL/GenBank/DDBJ whole genome shotgun (WGS) entry which is preliminary data.</text>
</comment>
<dbReference type="Proteomes" id="UP000033995">
    <property type="component" value="Unassembled WGS sequence"/>
</dbReference>